<gene>
    <name evidence="1" type="ORF">N0F65_003485</name>
</gene>
<proteinExistence type="predicted"/>
<sequence>MRGRDFAGAAKALAVVYHRFALFPAQCAQMSLEVVRRQSTSPDQVTQFLKVALEDTHLDRLLLLKELFLLHIQQAEFYEAYHLFKDEIQPQLNIENDARLLSSVGTLCYWLLLIECPELRDRFKQDDVAADFNVDDDELSMKLDSQSTDAMLERYMFKPPIGAHILFQEATSALRRAVWLCPRSSAFVEYYVQLLVLGGEVDRACDYLENFFHLNRDDPHATRMVRCPPSLYVTAGPSYSSRFCVVDAGQLARFLECYYPESTDAQVDVFKQYVPRLGAAGIPLRGTDTSRRRRWLKNDPSCRYALEKIVDFASGGAITSLELLRVLADAVDGCGGDCHAQLHLPTVVALWNRLARELVAIEEDDNSADPNERTLPATITELVVSRAWWKRVYFGSTDVLAVQQLSALGPPSHELVEMTIYRAAVACRLFPNECTVVNCVLQAAANPPAHWTREHTTLVRQYVKAPSIATIALPVLTNGMIVRRLIRAPEQAVSEKPATPALIFKAYYSPSTTVAKRDEEQAIVQPEVLLRSELISDSTGGYKMDIECESEDTRHQLETELASALEASLRAGEGADVRQPRVSRKRPFDMVSVGSHTQSLTIAVPLYVSMIEEAVYKHRKVKVRHLYTDIKAALAKSNIAMPTVMEVQLTLKFFQERLGSGTTSSMLLRYEAFLAQFVREHMRDKAIDWQISQEVVDAAVAAMRRGVPGTHVHFPSAEDVETMLKRKKAALIRLRRRLMREYEHAMRWVSDRFYFLVTGDLVAAAWAVCEHNGHDRTLVLDHMRRRAEIVLVRKYRSVYGRLRNRYRAFLADMHAREHSSDAVKVFKLLKKRYWRSSVTLATVQAYLWLEEYQHRFGAIPTILEEDRGAPEDVAIADGEELHHVDDENEVRTV</sequence>
<evidence type="ECO:0000313" key="1">
    <source>
        <dbReference type="EMBL" id="DAZ92748.1"/>
    </source>
</evidence>
<evidence type="ECO:0000313" key="2">
    <source>
        <dbReference type="Proteomes" id="UP001146120"/>
    </source>
</evidence>
<protein>
    <submittedName>
        <fullName evidence="1">Uncharacterized protein</fullName>
    </submittedName>
</protein>
<reference evidence="1" key="2">
    <citation type="journal article" date="2023" name="Microbiol Resour">
        <title>Decontamination and Annotation of the Draft Genome Sequence of the Oomycete Lagenidium giganteum ARSEF 373.</title>
        <authorList>
            <person name="Morgan W.R."/>
            <person name="Tartar A."/>
        </authorList>
    </citation>
    <scope>NUCLEOTIDE SEQUENCE</scope>
    <source>
        <strain evidence="1">ARSEF 373</strain>
    </source>
</reference>
<dbReference type="EMBL" id="DAKRPA010000389">
    <property type="protein sequence ID" value="DAZ92748.1"/>
    <property type="molecule type" value="Genomic_DNA"/>
</dbReference>
<dbReference type="AlphaFoldDB" id="A0AAV2YFJ1"/>
<accession>A0AAV2YFJ1</accession>
<dbReference type="Proteomes" id="UP001146120">
    <property type="component" value="Unassembled WGS sequence"/>
</dbReference>
<name>A0AAV2YFJ1_9STRA</name>
<reference evidence="1" key="1">
    <citation type="submission" date="2022-11" db="EMBL/GenBank/DDBJ databases">
        <authorList>
            <person name="Morgan W.R."/>
            <person name="Tartar A."/>
        </authorList>
    </citation>
    <scope>NUCLEOTIDE SEQUENCE</scope>
    <source>
        <strain evidence="1">ARSEF 373</strain>
    </source>
</reference>
<keyword evidence="2" id="KW-1185">Reference proteome</keyword>
<comment type="caution">
    <text evidence="1">The sequence shown here is derived from an EMBL/GenBank/DDBJ whole genome shotgun (WGS) entry which is preliminary data.</text>
</comment>
<organism evidence="1 2">
    <name type="scientific">Lagenidium giganteum</name>
    <dbReference type="NCBI Taxonomy" id="4803"/>
    <lineage>
        <taxon>Eukaryota</taxon>
        <taxon>Sar</taxon>
        <taxon>Stramenopiles</taxon>
        <taxon>Oomycota</taxon>
        <taxon>Peronosporomycetes</taxon>
        <taxon>Pythiales</taxon>
        <taxon>Pythiaceae</taxon>
    </lineage>
</organism>